<evidence type="ECO:0000256" key="6">
    <source>
        <dbReference type="ARBA" id="ARBA00023004"/>
    </source>
</evidence>
<evidence type="ECO:0000313" key="9">
    <source>
        <dbReference type="EMBL" id="GAH14162.1"/>
    </source>
</evidence>
<evidence type="ECO:0000256" key="4">
    <source>
        <dbReference type="ARBA" id="ARBA00022723"/>
    </source>
</evidence>
<dbReference type="PANTHER" id="PTHR30557">
    <property type="entry name" value="THIAMINE BIOSYNTHESIS PROTEIN THIC"/>
    <property type="match status" value="1"/>
</dbReference>
<sequence>MTILEDALKKNATENLRWIAQEEKVDIKTIFKAVSKGSAVVMQRKNYKPLGIGYPFRTKINVNIGTSTSLANIDEEIEKVKIAEKFGADTISDLSMGGNIDLIRKKIIENSTVPITTVPIYQTLVEANSVKNISEEKIFKTIETQLKDGISSMVIHSGFSLEDL</sequence>
<gene>
    <name evidence="9" type="ORF">S01H4_61831</name>
</gene>
<keyword evidence="6" id="KW-0408">Iron</keyword>
<dbReference type="GO" id="GO:0016829">
    <property type="term" value="F:lyase activity"/>
    <property type="evidence" value="ECO:0007669"/>
    <property type="project" value="UniProtKB-KW"/>
</dbReference>
<keyword evidence="7" id="KW-0411">Iron-sulfur</keyword>
<feature type="non-terminal residue" evidence="9">
    <location>
        <position position="164"/>
    </location>
</feature>
<evidence type="ECO:0000256" key="2">
    <source>
        <dbReference type="ARBA" id="ARBA00022485"/>
    </source>
</evidence>
<evidence type="ECO:0000256" key="7">
    <source>
        <dbReference type="ARBA" id="ARBA00023014"/>
    </source>
</evidence>
<reference evidence="9" key="1">
    <citation type="journal article" date="2014" name="Front. Microbiol.">
        <title>High frequency of phylogenetically diverse reductive dehalogenase-homologous genes in deep subseafloor sedimentary metagenomes.</title>
        <authorList>
            <person name="Kawai M."/>
            <person name="Futagami T."/>
            <person name="Toyoda A."/>
            <person name="Takaki Y."/>
            <person name="Nishi S."/>
            <person name="Hori S."/>
            <person name="Arai W."/>
            <person name="Tsubouchi T."/>
            <person name="Morono Y."/>
            <person name="Uchiyama I."/>
            <person name="Ito T."/>
            <person name="Fujiyama A."/>
            <person name="Inagaki F."/>
            <person name="Takami H."/>
        </authorList>
    </citation>
    <scope>NUCLEOTIDE SEQUENCE</scope>
    <source>
        <strain evidence="9">Expedition CK06-06</strain>
    </source>
</reference>
<evidence type="ECO:0000256" key="1">
    <source>
        <dbReference type="ARBA" id="ARBA00001966"/>
    </source>
</evidence>
<comment type="cofactor">
    <cofactor evidence="1">
        <name>[4Fe-4S] cluster</name>
        <dbReference type="ChEBI" id="CHEBI:49883"/>
    </cofactor>
</comment>
<dbReference type="EMBL" id="BART01036754">
    <property type="protein sequence ID" value="GAH14162.1"/>
    <property type="molecule type" value="Genomic_DNA"/>
</dbReference>
<protein>
    <recommendedName>
        <fullName evidence="10">Phosphomethylpyrimidine synthase</fullName>
    </recommendedName>
</protein>
<dbReference type="Gene3D" id="3.20.20.540">
    <property type="entry name" value="Radical SAM ThiC family, central domain"/>
    <property type="match status" value="1"/>
</dbReference>
<accession>X1D1X3</accession>
<dbReference type="Pfam" id="PF01964">
    <property type="entry name" value="ThiC_Rad_SAM"/>
    <property type="match status" value="1"/>
</dbReference>
<keyword evidence="4" id="KW-0479">Metal-binding</keyword>
<dbReference type="InterPro" id="IPR038521">
    <property type="entry name" value="ThiC/Bza_core_dom"/>
</dbReference>
<comment type="caution">
    <text evidence="9">The sequence shown here is derived from an EMBL/GenBank/DDBJ whole genome shotgun (WGS) entry which is preliminary data.</text>
</comment>
<evidence type="ECO:0000256" key="8">
    <source>
        <dbReference type="ARBA" id="ARBA00023239"/>
    </source>
</evidence>
<dbReference type="PANTHER" id="PTHR30557:SF1">
    <property type="entry name" value="PHOSPHOMETHYLPYRIMIDINE SYNTHASE, CHLOROPLASTIC"/>
    <property type="match status" value="1"/>
</dbReference>
<dbReference type="GO" id="GO:0009228">
    <property type="term" value="P:thiamine biosynthetic process"/>
    <property type="evidence" value="ECO:0007669"/>
    <property type="project" value="InterPro"/>
</dbReference>
<keyword evidence="8" id="KW-0456">Lyase</keyword>
<keyword evidence="5" id="KW-0862">Zinc</keyword>
<evidence type="ECO:0000256" key="3">
    <source>
        <dbReference type="ARBA" id="ARBA00022691"/>
    </source>
</evidence>
<evidence type="ECO:0008006" key="10">
    <source>
        <dbReference type="Google" id="ProtNLM"/>
    </source>
</evidence>
<evidence type="ECO:0000256" key="5">
    <source>
        <dbReference type="ARBA" id="ARBA00022833"/>
    </source>
</evidence>
<dbReference type="InterPro" id="IPR002817">
    <property type="entry name" value="ThiC/BzaA/B"/>
</dbReference>
<organism evidence="9">
    <name type="scientific">marine sediment metagenome</name>
    <dbReference type="NCBI Taxonomy" id="412755"/>
    <lineage>
        <taxon>unclassified sequences</taxon>
        <taxon>metagenomes</taxon>
        <taxon>ecological metagenomes</taxon>
    </lineage>
</organism>
<dbReference type="GO" id="GO:0046872">
    <property type="term" value="F:metal ion binding"/>
    <property type="evidence" value="ECO:0007669"/>
    <property type="project" value="UniProtKB-KW"/>
</dbReference>
<name>X1D1X3_9ZZZZ</name>
<keyword evidence="2" id="KW-0004">4Fe-4S</keyword>
<proteinExistence type="predicted"/>
<keyword evidence="3" id="KW-0949">S-adenosyl-L-methionine</keyword>
<dbReference type="AlphaFoldDB" id="X1D1X3"/>
<dbReference type="GO" id="GO:0051539">
    <property type="term" value="F:4 iron, 4 sulfur cluster binding"/>
    <property type="evidence" value="ECO:0007669"/>
    <property type="project" value="UniProtKB-KW"/>
</dbReference>